<dbReference type="GeneID" id="26040489"/>
<keyword evidence="1" id="KW-1133">Transmembrane helix</keyword>
<sequence>MGKRFPQLLHSANSVATLKVLIPNTQKNVDQTSNYQQTASPDSFTSNISDVPYNENKIPGIVSSTKLYFKDMFRINKRMGRADFWWASLGVGIIMVIIGFIIGIIQTVFLGGSDNFMETDIAGELTPAGVTSLIMLIILLAIYVILFIAALTGEIRRLHDLGYNGAFWLINLVPAIGSLIMLIILCQPSKQQNNRYAPQKIVLTASVW</sequence>
<feature type="transmembrane region" description="Helical" evidence="1">
    <location>
        <begin position="84"/>
        <end position="109"/>
    </location>
</feature>
<feature type="transmembrane region" description="Helical" evidence="1">
    <location>
        <begin position="129"/>
        <end position="153"/>
    </location>
</feature>
<dbReference type="KEGG" id="vg:26040489"/>
<keyword evidence="3" id="KW-1185">Reference proteome</keyword>
<dbReference type="Proteomes" id="UP000002375">
    <property type="component" value="Segment"/>
</dbReference>
<dbReference type="RefSeq" id="YP_009168541.1">
    <property type="nucleotide sequence ID" value="NC_027990.1"/>
</dbReference>
<evidence type="ECO:0000313" key="3">
    <source>
        <dbReference type="Proteomes" id="UP000002375"/>
    </source>
</evidence>
<reference evidence="2 3" key="1">
    <citation type="journal article" date="2011" name="Arch. Virol.">
        <title>Complete nucleotide sequence of the temperate bacteriophage LBR48, a new member of the family Myoviridae.</title>
        <authorList>
            <person name="Jang S.H."/>
            <person name="Yoon B.H."/>
            <person name="Chang H.I."/>
        </authorList>
    </citation>
    <scope>NUCLEOTIDE SEQUENCE [LARGE SCALE GENOMIC DNA]</scope>
</reference>
<keyword evidence="1" id="KW-0472">Membrane</keyword>
<evidence type="ECO:0000256" key="1">
    <source>
        <dbReference type="SAM" id="Phobius"/>
    </source>
</evidence>
<dbReference type="GO" id="GO:0005886">
    <property type="term" value="C:plasma membrane"/>
    <property type="evidence" value="ECO:0007669"/>
    <property type="project" value="TreeGrafter"/>
</dbReference>
<protein>
    <submittedName>
        <fullName evidence="2">Putative membrane protein</fullName>
    </submittedName>
</protein>
<proteinExistence type="predicted"/>
<dbReference type="PANTHER" id="PTHR34980">
    <property type="entry name" value="INNER MEMBRANE PROTEIN-RELATED-RELATED"/>
    <property type="match status" value="1"/>
</dbReference>
<keyword evidence="1" id="KW-0812">Transmembrane</keyword>
<name>D6PSS5_9CAUD</name>
<dbReference type="InterPro" id="IPR008523">
    <property type="entry name" value="DUF805"/>
</dbReference>
<dbReference type="Pfam" id="PF05656">
    <property type="entry name" value="DUF805"/>
    <property type="match status" value="1"/>
</dbReference>
<evidence type="ECO:0000313" key="2">
    <source>
        <dbReference type="EMBL" id="ADF83416.1"/>
    </source>
</evidence>
<feature type="transmembrane region" description="Helical" evidence="1">
    <location>
        <begin position="165"/>
        <end position="185"/>
    </location>
</feature>
<accession>D6PSS5</accession>
<dbReference type="PANTHER" id="PTHR34980:SF2">
    <property type="entry name" value="INNER MEMBRANE PROTEIN YHAH-RELATED"/>
    <property type="match status" value="1"/>
</dbReference>
<dbReference type="EMBL" id="GU967410">
    <property type="protein sequence ID" value="ADF83416.1"/>
    <property type="molecule type" value="Genomic_DNA"/>
</dbReference>
<organism evidence="2 3">
    <name type="scientific">Lactobacillus phage LBR48</name>
    <dbReference type="NCBI Taxonomy" id="755164"/>
    <lineage>
        <taxon>Viruses</taxon>
        <taxon>Duplodnaviria</taxon>
        <taxon>Heunggongvirae</taxon>
        <taxon>Uroviricota</taxon>
        <taxon>Caudoviricetes</taxon>
        <taxon>Anamdongvirus</taxon>
        <taxon>Anamdongvirus LBR48</taxon>
    </lineage>
</organism>